<keyword evidence="6" id="KW-1185">Reference proteome</keyword>
<keyword evidence="5" id="KW-0012">Acyltransferase</keyword>
<dbReference type="GO" id="GO:0008374">
    <property type="term" value="F:O-acyltransferase activity"/>
    <property type="evidence" value="ECO:0007669"/>
    <property type="project" value="TreeGrafter"/>
</dbReference>
<protein>
    <submittedName>
        <fullName evidence="5">Acyltransferase</fullName>
    </submittedName>
</protein>
<dbReference type="GO" id="GO:0005829">
    <property type="term" value="C:cytosol"/>
    <property type="evidence" value="ECO:0007669"/>
    <property type="project" value="TreeGrafter"/>
</dbReference>
<comment type="similarity">
    <text evidence="1">Belongs to the transferase hexapeptide repeat family.</text>
</comment>
<dbReference type="Gene3D" id="2.160.10.10">
    <property type="entry name" value="Hexapeptide repeat proteins"/>
    <property type="match status" value="1"/>
</dbReference>
<dbReference type="PANTHER" id="PTHR23416">
    <property type="entry name" value="SIALIC ACID SYNTHASE-RELATED"/>
    <property type="match status" value="1"/>
</dbReference>
<gene>
    <name evidence="5" type="ORF">GH723_07890</name>
</gene>
<dbReference type="EMBL" id="CP045851">
    <property type="protein sequence ID" value="QGG95033.1"/>
    <property type="molecule type" value="Genomic_DNA"/>
</dbReference>
<dbReference type="PROSITE" id="PS00101">
    <property type="entry name" value="HEXAPEP_TRANSFERASES"/>
    <property type="match status" value="1"/>
</dbReference>
<evidence type="ECO:0000256" key="4">
    <source>
        <dbReference type="SAM" id="MobiDB-lite"/>
    </source>
</evidence>
<sequence>MGDVGELVHLVLGDLEPLPGALVGALGGLELLVGVLGVGRHGGPLLVVPVGRTVPIRGAHLKAVQDAPVDDQPPPSASPPGPHGFAAFGPHSVLHEPVVSLVNPGGVHVGSWVNIGSYAVIEALVPERGITVHIEDGAYLGHFLRLSAATSVRIGREALVSDRVYISDTGHHYEDPTQPIKRQGLRDGRRVSIGDGAWLGVGAVVVGDVTIGENAVVAANTVVRGDVEARTVVAGDPARVVRRYDGERWWTVPPAFPG</sequence>
<feature type="compositionally biased region" description="Pro residues" evidence="4">
    <location>
        <begin position="71"/>
        <end position="82"/>
    </location>
</feature>
<reference evidence="5 6" key="1">
    <citation type="submission" date="2019-11" db="EMBL/GenBank/DDBJ databases">
        <authorList>
            <person name="He Y."/>
        </authorList>
    </citation>
    <scope>NUCLEOTIDE SEQUENCE [LARGE SCALE GENOMIC DNA]</scope>
    <source>
        <strain evidence="5 6">SCSIO 58843</strain>
    </source>
</reference>
<evidence type="ECO:0000256" key="1">
    <source>
        <dbReference type="ARBA" id="ARBA00007274"/>
    </source>
</evidence>
<dbReference type="CDD" id="cd04647">
    <property type="entry name" value="LbH_MAT_like"/>
    <property type="match status" value="1"/>
</dbReference>
<name>A0A5Q2RH12_9ACTN</name>
<dbReference type="InterPro" id="IPR018357">
    <property type="entry name" value="Hexapep_transf_CS"/>
</dbReference>
<evidence type="ECO:0000313" key="6">
    <source>
        <dbReference type="Proteomes" id="UP000334019"/>
    </source>
</evidence>
<feature type="region of interest" description="Disordered" evidence="4">
    <location>
        <begin position="66"/>
        <end position="86"/>
    </location>
</feature>
<dbReference type="InterPro" id="IPR011004">
    <property type="entry name" value="Trimer_LpxA-like_sf"/>
</dbReference>
<evidence type="ECO:0000256" key="2">
    <source>
        <dbReference type="ARBA" id="ARBA00022679"/>
    </source>
</evidence>
<dbReference type="Pfam" id="PF00132">
    <property type="entry name" value="Hexapep"/>
    <property type="match status" value="1"/>
</dbReference>
<evidence type="ECO:0000256" key="3">
    <source>
        <dbReference type="ARBA" id="ARBA00022737"/>
    </source>
</evidence>
<keyword evidence="2 5" id="KW-0808">Transferase</keyword>
<accession>A0A5Q2RH12</accession>
<organism evidence="5 6">
    <name type="scientific">Actinomarinicola tropica</name>
    <dbReference type="NCBI Taxonomy" id="2789776"/>
    <lineage>
        <taxon>Bacteria</taxon>
        <taxon>Bacillati</taxon>
        <taxon>Actinomycetota</taxon>
        <taxon>Acidimicrobiia</taxon>
        <taxon>Acidimicrobiales</taxon>
        <taxon>Iamiaceae</taxon>
        <taxon>Actinomarinicola</taxon>
    </lineage>
</organism>
<dbReference type="PANTHER" id="PTHR23416:SF23">
    <property type="entry name" value="ACETYLTRANSFERASE C18B11.09C-RELATED"/>
    <property type="match status" value="1"/>
</dbReference>
<dbReference type="AlphaFoldDB" id="A0A5Q2RH12"/>
<dbReference type="Proteomes" id="UP000334019">
    <property type="component" value="Chromosome"/>
</dbReference>
<dbReference type="SUPFAM" id="SSF51161">
    <property type="entry name" value="Trimeric LpxA-like enzymes"/>
    <property type="match status" value="1"/>
</dbReference>
<dbReference type="KEGG" id="atq:GH723_07890"/>
<dbReference type="InterPro" id="IPR051159">
    <property type="entry name" value="Hexapeptide_acetyltransf"/>
</dbReference>
<keyword evidence="3" id="KW-0677">Repeat</keyword>
<evidence type="ECO:0000313" key="5">
    <source>
        <dbReference type="EMBL" id="QGG95033.1"/>
    </source>
</evidence>
<dbReference type="InterPro" id="IPR001451">
    <property type="entry name" value="Hexapep"/>
</dbReference>
<proteinExistence type="inferred from homology"/>